<proteinExistence type="predicted"/>
<keyword evidence="3" id="KW-1185">Reference proteome</keyword>
<feature type="region of interest" description="Disordered" evidence="1">
    <location>
        <begin position="18"/>
        <end position="66"/>
    </location>
</feature>
<dbReference type="PANTHER" id="PTHR46063">
    <property type="entry name" value="KELCH DOMAIN-CONTAINING PROTEIN"/>
    <property type="match status" value="1"/>
</dbReference>
<dbReference type="AlphaFoldDB" id="A0A6A1WSD2"/>
<name>A0A6A1WSD2_9ROSI</name>
<dbReference type="OrthoDB" id="1725861at2759"/>
<dbReference type="SUPFAM" id="SSF117281">
    <property type="entry name" value="Kelch motif"/>
    <property type="match status" value="1"/>
</dbReference>
<dbReference type="PANTHER" id="PTHR46063:SF1">
    <property type="entry name" value="KELCH DOMAIN-CONTAINING PROTEIN 4"/>
    <property type="match status" value="1"/>
</dbReference>
<sequence length="177" mass="20042">MEIKENGVLAHSTLCRPGTKSALRASRECTMGKKTKKPGKGKEKTEKKMAKAEEKKARRESKKLSPEDDIDAILLSIQKEEAKKKEVHVEDNVPAPSPRSNCTLNINPLKETELILYGGEFYNGTKTFVYGDLYMYDVEKQEWKSISSPNSPPPRSAYQAVAWKNYLYMFGKVMTFA</sequence>
<feature type="compositionally biased region" description="Basic and acidic residues" evidence="1">
    <location>
        <begin position="40"/>
        <end position="66"/>
    </location>
</feature>
<evidence type="ECO:0000313" key="3">
    <source>
        <dbReference type="Proteomes" id="UP000516437"/>
    </source>
</evidence>
<comment type="caution">
    <text evidence="2">The sequence shown here is derived from an EMBL/GenBank/DDBJ whole genome shotgun (WGS) entry which is preliminary data.</text>
</comment>
<dbReference type="Proteomes" id="UP000516437">
    <property type="component" value="Chromosome 1"/>
</dbReference>
<reference evidence="2 3" key="1">
    <citation type="journal article" date="2019" name="Plant Biotechnol. J.">
        <title>The red bayberry genome and genetic basis of sex determination.</title>
        <authorList>
            <person name="Jia H.M."/>
            <person name="Jia H.J."/>
            <person name="Cai Q.L."/>
            <person name="Wang Y."/>
            <person name="Zhao H.B."/>
            <person name="Yang W.F."/>
            <person name="Wang G.Y."/>
            <person name="Li Y.H."/>
            <person name="Zhan D.L."/>
            <person name="Shen Y.T."/>
            <person name="Niu Q.F."/>
            <person name="Chang L."/>
            <person name="Qiu J."/>
            <person name="Zhao L."/>
            <person name="Xie H.B."/>
            <person name="Fu W.Y."/>
            <person name="Jin J."/>
            <person name="Li X.W."/>
            <person name="Jiao Y."/>
            <person name="Zhou C.C."/>
            <person name="Tu T."/>
            <person name="Chai C.Y."/>
            <person name="Gao J.L."/>
            <person name="Fan L.J."/>
            <person name="van de Weg E."/>
            <person name="Wang J.Y."/>
            <person name="Gao Z.S."/>
        </authorList>
    </citation>
    <scope>NUCLEOTIDE SEQUENCE [LARGE SCALE GENOMIC DNA]</scope>
    <source>
        <tissue evidence="2">Leaves</tissue>
    </source>
</reference>
<dbReference type="InterPro" id="IPR052588">
    <property type="entry name" value="Kelch_domain_protein"/>
</dbReference>
<dbReference type="EMBL" id="RXIC02000019">
    <property type="protein sequence ID" value="KAB1225700.1"/>
    <property type="molecule type" value="Genomic_DNA"/>
</dbReference>
<evidence type="ECO:0000313" key="2">
    <source>
        <dbReference type="EMBL" id="KAB1225700.1"/>
    </source>
</evidence>
<dbReference type="InterPro" id="IPR015915">
    <property type="entry name" value="Kelch-typ_b-propeller"/>
</dbReference>
<protein>
    <submittedName>
        <fullName evidence="2">Kelch domain-containing protein 4</fullName>
    </submittedName>
</protein>
<organism evidence="2 3">
    <name type="scientific">Morella rubra</name>
    <name type="common">Chinese bayberry</name>
    <dbReference type="NCBI Taxonomy" id="262757"/>
    <lineage>
        <taxon>Eukaryota</taxon>
        <taxon>Viridiplantae</taxon>
        <taxon>Streptophyta</taxon>
        <taxon>Embryophyta</taxon>
        <taxon>Tracheophyta</taxon>
        <taxon>Spermatophyta</taxon>
        <taxon>Magnoliopsida</taxon>
        <taxon>eudicotyledons</taxon>
        <taxon>Gunneridae</taxon>
        <taxon>Pentapetalae</taxon>
        <taxon>rosids</taxon>
        <taxon>fabids</taxon>
        <taxon>Fagales</taxon>
        <taxon>Myricaceae</taxon>
        <taxon>Morella</taxon>
    </lineage>
</organism>
<accession>A0A6A1WSD2</accession>
<evidence type="ECO:0000256" key="1">
    <source>
        <dbReference type="SAM" id="MobiDB-lite"/>
    </source>
</evidence>
<gene>
    <name evidence="2" type="ORF">CJ030_MR1G006200</name>
</gene>
<dbReference type="Gene3D" id="2.120.10.80">
    <property type="entry name" value="Kelch-type beta propeller"/>
    <property type="match status" value="1"/>
</dbReference>